<organism evidence="2 3">
    <name type="scientific">Cannabis sativa</name>
    <name type="common">Hemp</name>
    <name type="synonym">Marijuana</name>
    <dbReference type="NCBI Taxonomy" id="3483"/>
    <lineage>
        <taxon>Eukaryota</taxon>
        <taxon>Viridiplantae</taxon>
        <taxon>Streptophyta</taxon>
        <taxon>Embryophyta</taxon>
        <taxon>Tracheophyta</taxon>
        <taxon>Spermatophyta</taxon>
        <taxon>Magnoliopsida</taxon>
        <taxon>eudicotyledons</taxon>
        <taxon>Gunneridae</taxon>
        <taxon>Pentapetalae</taxon>
        <taxon>rosids</taxon>
        <taxon>fabids</taxon>
        <taxon>Rosales</taxon>
        <taxon>Cannabaceae</taxon>
        <taxon>Cannabis</taxon>
    </lineage>
</organism>
<dbReference type="EnsemblPlants" id="evm.model.07.1438">
    <property type="protein sequence ID" value="cds.evm.model.07.1438"/>
    <property type="gene ID" value="evm.TU.07.1438"/>
</dbReference>
<dbReference type="InterPro" id="IPR013103">
    <property type="entry name" value="RVT_2"/>
</dbReference>
<accession>A0A803Q2M9</accession>
<dbReference type="AlphaFoldDB" id="A0A803Q2M9"/>
<keyword evidence="3" id="KW-1185">Reference proteome</keyword>
<dbReference type="Proteomes" id="UP000596661">
    <property type="component" value="Chromosome 7"/>
</dbReference>
<dbReference type="EMBL" id="UZAU01000666">
    <property type="status" value="NOT_ANNOTATED_CDS"/>
    <property type="molecule type" value="Genomic_DNA"/>
</dbReference>
<reference evidence="2" key="2">
    <citation type="submission" date="2021-03" db="UniProtKB">
        <authorList>
            <consortium name="EnsemblPlants"/>
        </authorList>
    </citation>
    <scope>IDENTIFICATION</scope>
</reference>
<evidence type="ECO:0000313" key="3">
    <source>
        <dbReference type="Proteomes" id="UP000596661"/>
    </source>
</evidence>
<evidence type="ECO:0000313" key="2">
    <source>
        <dbReference type="EnsemblPlants" id="cds.evm.model.07.1438"/>
    </source>
</evidence>
<reference evidence="2" key="1">
    <citation type="submission" date="2018-11" db="EMBL/GenBank/DDBJ databases">
        <authorList>
            <person name="Grassa J C."/>
        </authorList>
    </citation>
    <scope>NUCLEOTIDE SEQUENCE [LARGE SCALE GENOMIC DNA]</scope>
</reference>
<feature type="domain" description="Reverse transcriptase Ty1/copia-type" evidence="1">
    <location>
        <begin position="155"/>
        <end position="224"/>
    </location>
</feature>
<protein>
    <recommendedName>
        <fullName evidence="1">Reverse transcriptase Ty1/copia-type domain-containing protein</fullName>
    </recommendedName>
</protein>
<sequence length="408" mass="45923">MGPIGLRGLGQWPLLPHPSAGCAGSLLINQYLLRIKTIVDHLSSVGHVVSLKEHVVAIFKGLPLDYDMDSHSKDIDSTNLAIIDQITTRIQVTPPSMVLGPLLQIQLVEAHGIHMLLILVALKDNNWNKAMNNEIHALVNNKTWTLVKLPKGRRENFSPVVKRTTISIVLTVALSRHWPIKQLNVNNAFLNGDLSEEVYMLQRPGFIDFSQQDLVCKLCKGVLVLLFSSSSINCILILLSKIWVTSPTSLAYRCITQLQLSIFVRKRYIHDLLTKVKMHDANSLPTPMPGGEKLSAFGSDPISEPYLYRSTFGALQYANVTRLEIAYAVYKALDPDDRRSTSEEDLVLGQEELVVMHEELKFTHKELVVVHVKLLLSHKDHIKMKFTHWELIDTKLAPWELDGTTLTI</sequence>
<dbReference type="Gramene" id="evm.model.07.1438">
    <property type="protein sequence ID" value="cds.evm.model.07.1438"/>
    <property type="gene ID" value="evm.TU.07.1438"/>
</dbReference>
<evidence type="ECO:0000259" key="1">
    <source>
        <dbReference type="Pfam" id="PF07727"/>
    </source>
</evidence>
<name>A0A803Q2M9_CANSA</name>
<proteinExistence type="predicted"/>
<dbReference type="Pfam" id="PF07727">
    <property type="entry name" value="RVT_2"/>
    <property type="match status" value="1"/>
</dbReference>